<evidence type="ECO:0000313" key="3">
    <source>
        <dbReference type="Proteomes" id="UP000321816"/>
    </source>
</evidence>
<proteinExistence type="predicted"/>
<dbReference type="Pfam" id="PF04168">
    <property type="entry name" value="Alpha-E"/>
    <property type="match status" value="1"/>
</dbReference>
<feature type="domain" description="DUF403" evidence="1">
    <location>
        <begin position="1"/>
        <end position="313"/>
    </location>
</feature>
<dbReference type="PANTHER" id="PTHR34595:SF7">
    <property type="entry name" value="SLL1039 PROTEIN"/>
    <property type="match status" value="1"/>
</dbReference>
<dbReference type="PANTHER" id="PTHR34595">
    <property type="entry name" value="BLR5612 PROTEIN"/>
    <property type="match status" value="1"/>
</dbReference>
<name>A0A5C7FBK8_9BACI</name>
<protein>
    <submittedName>
        <fullName evidence="2">Alpha-E domain-containing protein</fullName>
    </submittedName>
</protein>
<dbReference type="KEGG" id="ahal:FTX54_015995"/>
<dbReference type="OrthoDB" id="9803532at2"/>
<dbReference type="InterPro" id="IPR007296">
    <property type="entry name" value="DUF403"/>
</dbReference>
<dbReference type="Proteomes" id="UP000321816">
    <property type="component" value="Chromosome"/>
</dbReference>
<dbReference type="RefSeq" id="WP_147802662.1">
    <property type="nucleotide sequence ID" value="NZ_CP144914.1"/>
</dbReference>
<accession>A0A5C7FBK8</accession>
<dbReference type="EMBL" id="CP144914">
    <property type="protein sequence ID" value="WWD79874.1"/>
    <property type="molecule type" value="Genomic_DNA"/>
</dbReference>
<dbReference type="InterPro" id="IPR051680">
    <property type="entry name" value="ATP-dep_Glu-Cys_Ligase-2"/>
</dbReference>
<dbReference type="AlphaFoldDB" id="A0A5C7FBK8"/>
<gene>
    <name evidence="2" type="ORF">FTX54_015995</name>
</gene>
<organism evidence="2 3">
    <name type="scientific">Alkalicoccus halolimnae</name>
    <dbReference type="NCBI Taxonomy" id="1667239"/>
    <lineage>
        <taxon>Bacteria</taxon>
        <taxon>Bacillati</taxon>
        <taxon>Bacillota</taxon>
        <taxon>Bacilli</taxon>
        <taxon>Bacillales</taxon>
        <taxon>Bacillaceae</taxon>
        <taxon>Alkalicoccus</taxon>
    </lineage>
</organism>
<evidence type="ECO:0000259" key="1">
    <source>
        <dbReference type="Pfam" id="PF04168"/>
    </source>
</evidence>
<evidence type="ECO:0000313" key="2">
    <source>
        <dbReference type="EMBL" id="WWD79874.1"/>
    </source>
</evidence>
<sequence length="316" mass="37450">MLSRVASSLFWMARNVERAESNARVLESRLINALETSEYGAVAVSDWETVLDICASTEEYRTMYDACEPKDIAYYISFHRYNINSILNCMENARNNARSIRDIIPEELWETLNAHYLTMQDEDYKTWSIRRVHRFLQEIKTFSYTMQGIVESCMLREEAYHFIKIGKWLERAEKTSRVLNVVCEKTKEAEELTQTSHYYYWLSALQFLNGHDAYLKRFPPTMEPSQVLSFLISYEQFPRSIEYCMEHVREGVMKLEDGKVSHYSEELFNALDHVTNEFMKIKFQKISTEEIGPFLDRFQNDCNRISYLFAGTYYFV</sequence>
<keyword evidence="3" id="KW-1185">Reference proteome</keyword>
<reference evidence="2 3" key="1">
    <citation type="submission" date="2024-01" db="EMBL/GenBank/DDBJ databases">
        <title>Complete Genome Sequence of Alkalicoccus halolimnae BZ-SZ-XJ29T, a Moderately Halophilic Bacterium Isolated from a Salt Lake.</title>
        <authorList>
            <person name="Zhao B."/>
        </authorList>
    </citation>
    <scope>NUCLEOTIDE SEQUENCE [LARGE SCALE GENOMIC DNA]</scope>
    <source>
        <strain evidence="2 3">BZ-SZ-XJ29</strain>
    </source>
</reference>